<feature type="compositionally biased region" description="Polar residues" evidence="1">
    <location>
        <begin position="231"/>
        <end position="241"/>
    </location>
</feature>
<dbReference type="AlphaFoldDB" id="A0A9Q0KGU0"/>
<protein>
    <submittedName>
        <fullName evidence="2">Uncharacterized protein</fullName>
    </submittedName>
</protein>
<comment type="caution">
    <text evidence="2">The sequence shown here is derived from an EMBL/GenBank/DDBJ whole genome shotgun (WGS) entry which is preliminary data.</text>
</comment>
<name>A0A9Q0KGU0_9MAGN</name>
<evidence type="ECO:0000313" key="2">
    <source>
        <dbReference type="EMBL" id="KAJ4970036.1"/>
    </source>
</evidence>
<accession>A0A9Q0KGU0</accession>
<sequence>MQTSEGGIFLRINSFVKGIPISFDLRELGTTVEIPFVGSLQYINPKDDHTTLMNDEEEAYIYGTIVNSYDHYYIQESDLIASPLIITNVVKSNVLPRSGHRDDVVPFQAYLIYCIYKDTHQSTKHHCQLHDTHGHYSSIISLPYGKLLANIFKHFKVDMSNEATLPELPVIDSSILPKLHLQDIRSDKAIKDSMNNTPQHVITLEYFDLDESLAPSDSTPPSTTPFHTSSNQSIPTKSGCNTKKCFKKVTSTPPPDGD</sequence>
<keyword evidence="3" id="KW-1185">Reference proteome</keyword>
<dbReference type="Proteomes" id="UP001141806">
    <property type="component" value="Unassembled WGS sequence"/>
</dbReference>
<dbReference type="EMBL" id="JAMYWD010000005">
    <property type="protein sequence ID" value="KAJ4970036.1"/>
    <property type="molecule type" value="Genomic_DNA"/>
</dbReference>
<dbReference type="OrthoDB" id="848707at2759"/>
<organism evidence="2 3">
    <name type="scientific">Protea cynaroides</name>
    <dbReference type="NCBI Taxonomy" id="273540"/>
    <lineage>
        <taxon>Eukaryota</taxon>
        <taxon>Viridiplantae</taxon>
        <taxon>Streptophyta</taxon>
        <taxon>Embryophyta</taxon>
        <taxon>Tracheophyta</taxon>
        <taxon>Spermatophyta</taxon>
        <taxon>Magnoliopsida</taxon>
        <taxon>Proteales</taxon>
        <taxon>Proteaceae</taxon>
        <taxon>Protea</taxon>
    </lineage>
</organism>
<feature type="region of interest" description="Disordered" evidence="1">
    <location>
        <begin position="213"/>
        <end position="258"/>
    </location>
</feature>
<proteinExistence type="predicted"/>
<evidence type="ECO:0000313" key="3">
    <source>
        <dbReference type="Proteomes" id="UP001141806"/>
    </source>
</evidence>
<reference evidence="2" key="1">
    <citation type="journal article" date="2023" name="Plant J.">
        <title>The genome of the king protea, Protea cynaroides.</title>
        <authorList>
            <person name="Chang J."/>
            <person name="Duong T.A."/>
            <person name="Schoeman C."/>
            <person name="Ma X."/>
            <person name="Roodt D."/>
            <person name="Barker N."/>
            <person name="Li Z."/>
            <person name="Van de Peer Y."/>
            <person name="Mizrachi E."/>
        </authorList>
    </citation>
    <scope>NUCLEOTIDE SEQUENCE</scope>
    <source>
        <tissue evidence="2">Young leaves</tissue>
    </source>
</reference>
<feature type="compositionally biased region" description="Low complexity" evidence="1">
    <location>
        <begin position="215"/>
        <end position="230"/>
    </location>
</feature>
<evidence type="ECO:0000256" key="1">
    <source>
        <dbReference type="SAM" id="MobiDB-lite"/>
    </source>
</evidence>
<gene>
    <name evidence="2" type="ORF">NE237_003135</name>
</gene>